<reference evidence="1 2" key="1">
    <citation type="submission" date="2012-02" db="EMBL/GenBank/DDBJ databases">
        <title>The Genome Sequence of Parabacteroides merdae CL03T12C32.</title>
        <authorList>
            <consortium name="The Broad Institute Genome Sequencing Platform"/>
            <person name="Earl A."/>
            <person name="Ward D."/>
            <person name="Feldgarden M."/>
            <person name="Gevers D."/>
            <person name="Zitomersky N.L."/>
            <person name="Coyne M.J."/>
            <person name="Comstock L.E."/>
            <person name="Young S.K."/>
            <person name="Zeng Q."/>
            <person name="Gargeya S."/>
            <person name="Fitzgerald M."/>
            <person name="Haas B."/>
            <person name="Abouelleil A."/>
            <person name="Alvarado L."/>
            <person name="Arachchi H.M."/>
            <person name="Berlin A."/>
            <person name="Chapman S.B."/>
            <person name="Gearin G."/>
            <person name="Goldberg J."/>
            <person name="Griggs A."/>
            <person name="Gujja S."/>
            <person name="Hansen M."/>
            <person name="Heiman D."/>
            <person name="Howarth C."/>
            <person name="Larimer J."/>
            <person name="Lui A."/>
            <person name="MacDonald P.J.P."/>
            <person name="McCowen C."/>
            <person name="Montmayeur A."/>
            <person name="Murphy C."/>
            <person name="Neiman D."/>
            <person name="Pearson M."/>
            <person name="Priest M."/>
            <person name="Roberts A."/>
            <person name="Saif S."/>
            <person name="Shea T."/>
            <person name="Sisk P."/>
            <person name="Stolte C."/>
            <person name="Sykes S."/>
            <person name="Wortman J."/>
            <person name="Nusbaum C."/>
            <person name="Birren B."/>
        </authorList>
    </citation>
    <scope>NUCLEOTIDE SEQUENCE [LARGE SCALE GENOMIC DNA]</scope>
    <source>
        <strain evidence="1 2">CL03T12C32</strain>
    </source>
</reference>
<sequence>MYNLIYTMPFTNVDGEALTVQILEDGGTGSPVELTGGTPPFIVDVNDEDFLYTPTRFSGATLKLVGSDYLQKLFSTQYQKFKVNLVKAGSVIWTGFITPELYSQDYDNSLFELEIECISALSTLEYIDFKQEGATVSLLGIIKKCITESKGDFRAVYIPNVYTSSLDGITVSTANFIDEDGKAMTLKECLEEVCKFLNWTVTEYDGCIYFIDMDYIKAGKTSYTNILTSTTTTLSSTINLRDIPSKGNSNLLSILGGYNKAIVIDSDYEVDSDILYPELELNLSGGELFKFEKTKDDTIYKKEYYNSNLELFNYVLSNNSYTTYDKPFNTDKQSAGAVAMRKTSYGKTEALSKYSWQEMIEIKQKSAIILDNSAPYYLYKDIYHNGEEIKNDPFILNYPAIKCKGNELSYLVFDPDIKLCINFDIYLTTDKDGFEGDFKPTGLTSVPKLFIPMQLRIGDHYYNGSSWVTDSNTIFKVSTTATPNNYVNTWLQVYNYNDPELNVPDLNGYIVSFKSITTGDIELTIYNPAINPYSTPVFENPIESFFIRNIEISTQRVNASKSDSTKQDTKYENVVNEGFINALDDIEFKITSKNESELSYSKAMDGNSILDVLTNNIDNNSEKPEKLLIQRIINQYKQPKIKLVQVIKPDILPYSKVTDSYLSGKQFVFTGGRINYEDNSIECNLIELN</sequence>
<dbReference type="HOGENOM" id="CLU_025320_0_0_10"/>
<dbReference type="PATRIC" id="fig|999420.3.peg.1693"/>
<dbReference type="AlphaFoldDB" id="K5ZRU1"/>
<dbReference type="EMBL" id="AGZQ01000007">
    <property type="protein sequence ID" value="EKN14040.1"/>
    <property type="molecule type" value="Genomic_DNA"/>
</dbReference>
<comment type="caution">
    <text evidence="1">The sequence shown here is derived from an EMBL/GenBank/DDBJ whole genome shotgun (WGS) entry which is preliminary data.</text>
</comment>
<evidence type="ECO:0000313" key="2">
    <source>
        <dbReference type="Proteomes" id="UP000006271"/>
    </source>
</evidence>
<dbReference type="Proteomes" id="UP000006271">
    <property type="component" value="Unassembled WGS sequence"/>
</dbReference>
<evidence type="ECO:0000313" key="1">
    <source>
        <dbReference type="EMBL" id="EKN14040.1"/>
    </source>
</evidence>
<protein>
    <submittedName>
        <fullName evidence="1">Uncharacterized protein</fullName>
    </submittedName>
</protein>
<gene>
    <name evidence="1" type="ORF">HMPREF1060_01649</name>
</gene>
<dbReference type="RefSeq" id="WP_005644733.1">
    <property type="nucleotide sequence ID" value="NZ_JH976453.1"/>
</dbReference>
<organism evidence="1 2">
    <name type="scientific">Parabacteroides merdae CL03T12C32</name>
    <dbReference type="NCBI Taxonomy" id="999420"/>
    <lineage>
        <taxon>Bacteria</taxon>
        <taxon>Pseudomonadati</taxon>
        <taxon>Bacteroidota</taxon>
        <taxon>Bacteroidia</taxon>
        <taxon>Bacteroidales</taxon>
        <taxon>Tannerellaceae</taxon>
        <taxon>Parabacteroides</taxon>
    </lineage>
</organism>
<proteinExistence type="predicted"/>
<name>K5ZRU1_9BACT</name>
<accession>K5ZRU1</accession>